<dbReference type="Proteomes" id="UP000447873">
    <property type="component" value="Unassembled WGS sequence"/>
</dbReference>
<dbReference type="EMBL" id="WNWR01000794">
    <property type="protein sequence ID" value="KAE9969093.1"/>
    <property type="molecule type" value="Genomic_DNA"/>
</dbReference>
<organism evidence="2 3">
    <name type="scientific">Venturia inaequalis</name>
    <name type="common">Apple scab fungus</name>
    <dbReference type="NCBI Taxonomy" id="5025"/>
    <lineage>
        <taxon>Eukaryota</taxon>
        <taxon>Fungi</taxon>
        <taxon>Dikarya</taxon>
        <taxon>Ascomycota</taxon>
        <taxon>Pezizomycotina</taxon>
        <taxon>Dothideomycetes</taxon>
        <taxon>Pleosporomycetidae</taxon>
        <taxon>Venturiales</taxon>
        <taxon>Venturiaceae</taxon>
        <taxon>Venturia</taxon>
    </lineage>
</organism>
<evidence type="ECO:0000313" key="3">
    <source>
        <dbReference type="Proteomes" id="UP000447873"/>
    </source>
</evidence>
<dbReference type="EMBL" id="WNWS01000126">
    <property type="protein sequence ID" value="KAE9978963.1"/>
    <property type="molecule type" value="Genomic_DNA"/>
</dbReference>
<gene>
    <name evidence="1" type="ORF">EG327_010770</name>
    <name evidence="2" type="ORF">EG328_001171</name>
</gene>
<evidence type="ECO:0000313" key="2">
    <source>
        <dbReference type="EMBL" id="KAE9978963.1"/>
    </source>
</evidence>
<dbReference type="OrthoDB" id="10393290at2759"/>
<evidence type="ECO:0000313" key="4">
    <source>
        <dbReference type="Proteomes" id="UP000490939"/>
    </source>
</evidence>
<name>A0A8H3V1C0_VENIN</name>
<proteinExistence type="predicted"/>
<protein>
    <submittedName>
        <fullName evidence="2">Uncharacterized protein</fullName>
    </submittedName>
</protein>
<dbReference type="AlphaFoldDB" id="A0A8H3V1C0"/>
<sequence length="157" mass="17721">MDTTTPSTVSTRESNALITALSRHTAASQRKLFLLNKIQPTAELLHQITQDYLIGQVSHSIYRRSLNALVLKPDIGPLLIALQKNDLVGRESGGKPITEMAPLLFPHFEIDEIVRWRLETLLGIREEVKRYKDDTRFARAIAGGLEDELAWFLDNGE</sequence>
<comment type="caution">
    <text evidence="2">The sequence shown here is derived from an EMBL/GenBank/DDBJ whole genome shotgun (WGS) entry which is preliminary data.</text>
</comment>
<evidence type="ECO:0000313" key="1">
    <source>
        <dbReference type="EMBL" id="KAE9969093.1"/>
    </source>
</evidence>
<accession>A0A8H3V1C0</accession>
<keyword evidence="4" id="KW-1185">Reference proteome</keyword>
<reference evidence="2 3" key="1">
    <citation type="submission" date="2018-12" db="EMBL/GenBank/DDBJ databases">
        <title>Venturia inaequalis Genome Resource.</title>
        <authorList>
            <person name="Lichtner F.J."/>
        </authorList>
    </citation>
    <scope>NUCLEOTIDE SEQUENCE [LARGE SCALE GENOMIC DNA]</scope>
    <source>
        <strain evidence="2 3">120213</strain>
        <strain evidence="1 4">DMI_063113</strain>
    </source>
</reference>
<dbReference type="Proteomes" id="UP000490939">
    <property type="component" value="Unassembled WGS sequence"/>
</dbReference>